<dbReference type="SUPFAM" id="SSF49785">
    <property type="entry name" value="Galactose-binding domain-like"/>
    <property type="match status" value="3"/>
</dbReference>
<keyword evidence="2" id="KW-0963">Cytoplasm</keyword>
<evidence type="ECO:0000313" key="8">
    <source>
        <dbReference type="EMBL" id="GIF80677.1"/>
    </source>
</evidence>
<keyword evidence="9" id="KW-1185">Reference proteome</keyword>
<dbReference type="InterPro" id="IPR031549">
    <property type="entry name" value="ASH"/>
</dbReference>
<dbReference type="Gene3D" id="3.40.50.880">
    <property type="match status" value="1"/>
</dbReference>
<dbReference type="InterPro" id="IPR005084">
    <property type="entry name" value="CBM6"/>
</dbReference>
<dbReference type="SMART" id="SM00231">
    <property type="entry name" value="FA58C"/>
    <property type="match status" value="2"/>
</dbReference>
<dbReference type="Gene3D" id="2.60.120.260">
    <property type="entry name" value="Galactose-binding domain-like"/>
    <property type="match status" value="3"/>
</dbReference>
<dbReference type="EMBL" id="BONF01000010">
    <property type="protein sequence ID" value="GIF80677.1"/>
    <property type="molecule type" value="Genomic_DNA"/>
</dbReference>
<dbReference type="SUPFAM" id="SSF52317">
    <property type="entry name" value="Class I glutamine amidotransferase-like"/>
    <property type="match status" value="1"/>
</dbReference>
<dbReference type="SUPFAM" id="SSF49299">
    <property type="entry name" value="PKD domain"/>
    <property type="match status" value="1"/>
</dbReference>
<keyword evidence="3" id="KW-0732">Signal</keyword>
<dbReference type="InterPro" id="IPR008979">
    <property type="entry name" value="Galactose-bd-like_sf"/>
</dbReference>
<dbReference type="InterPro" id="IPR000601">
    <property type="entry name" value="PKD_dom"/>
</dbReference>
<gene>
    <name evidence="8" type="ORF">Cba03nite_20260</name>
</gene>
<evidence type="ECO:0000259" key="6">
    <source>
        <dbReference type="PROSITE" id="PS50093"/>
    </source>
</evidence>
<dbReference type="SMART" id="SM00606">
    <property type="entry name" value="CBD_IV"/>
    <property type="match status" value="1"/>
</dbReference>
<dbReference type="GO" id="GO:0005975">
    <property type="term" value="P:carbohydrate metabolic process"/>
    <property type="evidence" value="ECO:0007669"/>
    <property type="project" value="UniProtKB-ARBA"/>
</dbReference>
<evidence type="ECO:0000256" key="3">
    <source>
        <dbReference type="ARBA" id="ARBA00022729"/>
    </source>
</evidence>
<dbReference type="NCBIfam" id="NF012200">
    <property type="entry name" value="choice_anch_D"/>
    <property type="match status" value="3"/>
</dbReference>
<accession>A0A8J3JHP5</accession>
<dbReference type="InterPro" id="IPR012938">
    <property type="entry name" value="Glc/Sorbosone_DH"/>
</dbReference>
<dbReference type="SMART" id="SM00089">
    <property type="entry name" value="PKD"/>
    <property type="match status" value="1"/>
</dbReference>
<sequence>MPLASPSLHPPLSRLLRLLAIAVLVAAGIAAAPQRADAAPFSVLVFSKTAGFRHDSIPAGVTAVRNLGTANGFTVDATEDATAFSDTNLAKYAAVVFLSTTGDVLDANQQAAFERYIRAGGGFAGVHAASDTEYGWAWYGSLVGAYFSSHPAEQTATVKVEDPAHPSTAHLGPTWSRFDEWYSFQANPRTNAHVLASVDERSYAPGGSAMGADHPVAWCKPYDGGRSWYTALGHTVASYSDTAFLNHLLGGIRTAAGQVAGDCTATRPASFQKVTLDSNTNNPMELDVAPDGRVFYIERDGRVQVVKPSTGTTVTAATLPVFTGNEDGLLGMRLDPAFASNGFIYLYYSPTSGAARNQLSRFTVSGDTINLATEKVLVQVATQRNTCCHAGGSMTFDAAGNLYLATGDNTNPFESSGFAPLDERAGRSDFDSQKSSANTNDLRGKVLRIKPQADGTYTIPAGNLFAPGTALTRPEIYAMGFRNPFRIGTDPATNTLYVADYGPDAGTTDPNRGPEGTVEWNIVGQAGNYGWPYCIGANYAYNDYTFPSGPSGAKYNCAAPVNNSPNNTGLTNLPPAQAATMDYDYGGNPLFPEIGGGGAPMGGPVYRYSAASTSDRKWPAYYDGKAIFGEWNQNKLYTMQVTANGKSLVDINQLLSSMTFLRPMDMEFGPDGALYLIEWGTGFGGNNADSGVYRIDYVAGDQNPIAVASGTPTSGGVPLTVQFSSAGSRDPAGQPITYAWTFGDGGTSTAANPSHTYNAAGSYNAQLTVRDPGGRTAVANVPITVGNTAPTVTLTAPADGGFFAWGDQVRFTVNVTDPEDGTINCSRVTLQYYLGHDAHAHPLQSYSGCTGVVQTSMGTGHGDDADIFGVLEASYTDLGGSGGAGAQTGRATIKLQPKHKQAEFFNSTGRAPGAIGGGDPGVQREATTDPAGGFQNIGFIEDGDYWAYTPVNLRNITAARFRVASPGDGGRIEVRTGAPDGTLLGTAVFGGTGGWQTFADVTANLSASTTTAPLYLVAKNPAGNTGQGSIFNVNWVDFLGQGVSDGSQLTVTPGSLAFGSANTGTTTAAQTVTVSNPGTAAASISSIGVSGQYTQTNNCGTSLAAGASCTVSVRFAPTSAGAQNGTLSVANSTTAQPLTVSLTGTGTDGSTNLAIGAAMSASSSNGGFPASAANDGNTSSYWESNNNAFPQWLQADLGSAKQVGSVTLKLPPSSAWGARTQTLSITGSTDGTNFSTLKASAGYLFDPATGNTATATFTATSVRHLRVTITANTGWPAGQVSELQIFGGGNPPGSATLSANPTSLAFGNQNVGTASGGRTVTVTNTGTAAASISSITAASQFGQTNNCGASLAAGASCTVTVTFTPTSAGAKSGNLTVNSNATNPALSVGLTGTGTTVQQPATLSANPGTITFPDTAVGGSVTRTTQISNTGGTTASISSVTVAGTGFSLSANGCGTALAAGASCTVTVAFAPTSAGARTGTLTVSSSASNPSLSVGLSGTGTTATPTNLALNRPVTASQVQNYVPGNAVDGDANSYWESANNAFPQAITVDLGSTAALTSIVLKLPSAWGARTQTLSVLGSADGSSFSTLVASAAYQFSPPSNTVTITLPANTSARYVRLNITANTGWPAGQLSDFQVIGTR</sequence>
<dbReference type="InterPro" id="IPR000421">
    <property type="entry name" value="FA58C"/>
</dbReference>
<dbReference type="InterPro" id="IPR035986">
    <property type="entry name" value="PKD_dom_sf"/>
</dbReference>
<reference evidence="8 9" key="1">
    <citation type="submission" date="2021-01" db="EMBL/GenBank/DDBJ databases">
        <title>Whole genome shotgun sequence of Catellatospora bangladeshensis NBRC 107357.</title>
        <authorList>
            <person name="Komaki H."/>
            <person name="Tamura T."/>
        </authorList>
    </citation>
    <scope>NUCLEOTIDE SEQUENCE [LARGE SCALE GENOMIC DNA]</scope>
    <source>
        <strain evidence="8 9">NBRC 107357</strain>
    </source>
</reference>
<dbReference type="Pfam" id="PF03422">
    <property type="entry name" value="CBM_6"/>
    <property type="match status" value="1"/>
</dbReference>
<dbReference type="PANTHER" id="PTHR40469:SF2">
    <property type="entry name" value="GALACTOSE-BINDING DOMAIN-LIKE SUPERFAMILY PROTEIN"/>
    <property type="match status" value="1"/>
</dbReference>
<evidence type="ECO:0000313" key="9">
    <source>
        <dbReference type="Proteomes" id="UP000601223"/>
    </source>
</evidence>
<dbReference type="InterPro" id="IPR054090">
    <property type="entry name" value="Cep192_Spd-2-like_dom"/>
</dbReference>
<dbReference type="InterPro" id="IPR006584">
    <property type="entry name" value="Cellulose-bd_IV"/>
</dbReference>
<feature type="domain" description="CBM6" evidence="7">
    <location>
        <begin position="898"/>
        <end position="1039"/>
    </location>
</feature>
<dbReference type="Proteomes" id="UP000601223">
    <property type="component" value="Unassembled WGS sequence"/>
</dbReference>
<dbReference type="Pfam" id="PF18911">
    <property type="entry name" value="PKD_4"/>
    <property type="match status" value="1"/>
</dbReference>
<protein>
    <submittedName>
        <fullName evidence="8">Uncharacterized protein</fullName>
    </submittedName>
</protein>
<dbReference type="InterPro" id="IPR011041">
    <property type="entry name" value="Quinoprot_gluc/sorb_DH_b-prop"/>
</dbReference>
<dbReference type="SUPFAM" id="SSF50952">
    <property type="entry name" value="Soluble quinoprotein glucose dehydrogenase"/>
    <property type="match status" value="1"/>
</dbReference>
<proteinExistence type="predicted"/>
<dbReference type="PROSITE" id="PS50093">
    <property type="entry name" value="PKD"/>
    <property type="match status" value="1"/>
</dbReference>
<evidence type="ECO:0000256" key="4">
    <source>
        <dbReference type="SAM" id="MobiDB-lite"/>
    </source>
</evidence>
<dbReference type="InterPro" id="IPR022409">
    <property type="entry name" value="PKD/Chitinase_dom"/>
</dbReference>
<dbReference type="Gene3D" id="2.60.40.10">
    <property type="entry name" value="Immunoglobulins"/>
    <property type="match status" value="4"/>
</dbReference>
<feature type="compositionally biased region" description="Basic and acidic residues" evidence="4">
    <location>
        <begin position="421"/>
        <end position="432"/>
    </location>
</feature>
<dbReference type="CDD" id="cd04084">
    <property type="entry name" value="CBM6_xylanase-like"/>
    <property type="match status" value="1"/>
</dbReference>
<dbReference type="Pfam" id="PF06283">
    <property type="entry name" value="ThuA"/>
    <property type="match status" value="1"/>
</dbReference>
<dbReference type="RefSeq" id="WP_203744518.1">
    <property type="nucleotide sequence ID" value="NZ_BONF01000010.1"/>
</dbReference>
<feature type="domain" description="F5/8 type C" evidence="5">
    <location>
        <begin position="1135"/>
        <end position="1288"/>
    </location>
</feature>
<dbReference type="InterPro" id="IPR029010">
    <property type="entry name" value="ThuA-like"/>
</dbReference>
<dbReference type="PROSITE" id="PS51175">
    <property type="entry name" value="CBM6"/>
    <property type="match status" value="1"/>
</dbReference>
<dbReference type="GO" id="GO:0005737">
    <property type="term" value="C:cytoplasm"/>
    <property type="evidence" value="ECO:0007669"/>
    <property type="project" value="UniProtKB-SubCell"/>
</dbReference>
<dbReference type="InterPro" id="IPR029062">
    <property type="entry name" value="Class_I_gatase-like"/>
</dbReference>
<comment type="subcellular location">
    <subcellularLocation>
        <location evidence="1">Cytoplasm</location>
    </subcellularLocation>
</comment>
<dbReference type="Gene3D" id="2.120.10.30">
    <property type="entry name" value="TolB, C-terminal domain"/>
    <property type="match status" value="1"/>
</dbReference>
<evidence type="ECO:0000259" key="7">
    <source>
        <dbReference type="PROSITE" id="PS51175"/>
    </source>
</evidence>
<dbReference type="CDD" id="cd00146">
    <property type="entry name" value="PKD"/>
    <property type="match status" value="1"/>
</dbReference>
<dbReference type="Pfam" id="PF07995">
    <property type="entry name" value="GSDH"/>
    <property type="match status" value="1"/>
</dbReference>
<dbReference type="Pfam" id="PF22073">
    <property type="entry name" value="Cep192_D4"/>
    <property type="match status" value="1"/>
</dbReference>
<name>A0A8J3JHP5_9ACTN</name>
<dbReference type="Pfam" id="PF15780">
    <property type="entry name" value="ASH"/>
    <property type="match status" value="2"/>
</dbReference>
<organism evidence="8 9">
    <name type="scientific">Catellatospora bangladeshensis</name>
    <dbReference type="NCBI Taxonomy" id="310355"/>
    <lineage>
        <taxon>Bacteria</taxon>
        <taxon>Bacillati</taxon>
        <taxon>Actinomycetota</taxon>
        <taxon>Actinomycetes</taxon>
        <taxon>Micromonosporales</taxon>
        <taxon>Micromonosporaceae</taxon>
        <taxon>Catellatospora</taxon>
    </lineage>
</organism>
<evidence type="ECO:0000256" key="2">
    <source>
        <dbReference type="ARBA" id="ARBA00022490"/>
    </source>
</evidence>
<dbReference type="GO" id="GO:0030246">
    <property type="term" value="F:carbohydrate binding"/>
    <property type="evidence" value="ECO:0007669"/>
    <property type="project" value="InterPro"/>
</dbReference>
<feature type="domain" description="F5/8 type C" evidence="5">
    <location>
        <begin position="1488"/>
        <end position="1641"/>
    </location>
</feature>
<comment type="caution">
    <text evidence="8">The sequence shown here is derived from an EMBL/GenBank/DDBJ whole genome shotgun (WGS) entry which is preliminary data.</text>
</comment>
<feature type="domain" description="PKD" evidence="6">
    <location>
        <begin position="704"/>
        <end position="785"/>
    </location>
</feature>
<evidence type="ECO:0000259" key="5">
    <source>
        <dbReference type="PROSITE" id="PS50022"/>
    </source>
</evidence>
<dbReference type="PANTHER" id="PTHR40469">
    <property type="entry name" value="SECRETED GLYCOSYL HYDROLASE"/>
    <property type="match status" value="1"/>
</dbReference>
<dbReference type="PROSITE" id="PS50022">
    <property type="entry name" value="FA58C_3"/>
    <property type="match status" value="2"/>
</dbReference>
<dbReference type="InterPro" id="IPR011042">
    <property type="entry name" value="6-blade_b-propeller_TolB-like"/>
</dbReference>
<dbReference type="InterPro" id="IPR013783">
    <property type="entry name" value="Ig-like_fold"/>
</dbReference>
<feature type="region of interest" description="Disordered" evidence="4">
    <location>
        <begin position="414"/>
        <end position="438"/>
    </location>
</feature>
<dbReference type="Pfam" id="PF00754">
    <property type="entry name" value="F5_F8_type_C"/>
    <property type="match status" value="2"/>
</dbReference>
<evidence type="ECO:0000256" key="1">
    <source>
        <dbReference type="ARBA" id="ARBA00004496"/>
    </source>
</evidence>